<keyword evidence="1" id="KW-0677">Repeat</keyword>
<dbReference type="InterPro" id="IPR050145">
    <property type="entry name" value="Centrin_CML-like"/>
</dbReference>
<dbReference type="GO" id="GO:0005509">
    <property type="term" value="F:calcium ion binding"/>
    <property type="evidence" value="ECO:0007669"/>
    <property type="project" value="InterPro"/>
</dbReference>
<dbReference type="PROSITE" id="PS00018">
    <property type="entry name" value="EF_HAND_1"/>
    <property type="match status" value="4"/>
</dbReference>
<protein>
    <recommendedName>
        <fullName evidence="3">EF-hand domain-containing protein</fullName>
    </recommendedName>
</protein>
<evidence type="ECO:0000313" key="5">
    <source>
        <dbReference type="Proteomes" id="UP000734854"/>
    </source>
</evidence>
<dbReference type="PROSITE" id="PS50222">
    <property type="entry name" value="EF_HAND_2"/>
    <property type="match status" value="3"/>
</dbReference>
<feature type="domain" description="EF-hand" evidence="3">
    <location>
        <begin position="19"/>
        <end position="54"/>
    </location>
</feature>
<accession>A0A8J5L4H8</accession>
<dbReference type="InterPro" id="IPR002048">
    <property type="entry name" value="EF_hand_dom"/>
</dbReference>
<dbReference type="PANTHER" id="PTHR23050">
    <property type="entry name" value="CALCIUM BINDING PROTEIN"/>
    <property type="match status" value="1"/>
</dbReference>
<evidence type="ECO:0000256" key="1">
    <source>
        <dbReference type="ARBA" id="ARBA00022737"/>
    </source>
</evidence>
<feature type="domain" description="EF-hand" evidence="3">
    <location>
        <begin position="64"/>
        <end position="90"/>
    </location>
</feature>
<dbReference type="Proteomes" id="UP000734854">
    <property type="component" value="Unassembled WGS sequence"/>
</dbReference>
<dbReference type="Gene3D" id="1.10.238.10">
    <property type="entry name" value="EF-hand"/>
    <property type="match status" value="2"/>
</dbReference>
<dbReference type="InterPro" id="IPR011992">
    <property type="entry name" value="EF-hand-dom_pair"/>
</dbReference>
<dbReference type="Pfam" id="PF13499">
    <property type="entry name" value="EF-hand_7"/>
    <property type="match status" value="1"/>
</dbReference>
<dbReference type="EMBL" id="JACMSC010000010">
    <property type="protein sequence ID" value="KAG6505602.1"/>
    <property type="molecule type" value="Genomic_DNA"/>
</dbReference>
<keyword evidence="2" id="KW-0106">Calcium</keyword>
<comment type="caution">
    <text evidence="4">The sequence shown here is derived from an EMBL/GenBank/DDBJ whole genome shotgun (WGS) entry which is preliminary data.</text>
</comment>
<sequence>MAIKHYATAARNRSVEGDMTVEEFKEWLKRFDVDNDGRISREELRRAISSIKIRFSGWKSGRGIRYADADGDGYIDADEVDKLLRAASMAIKYYATTAKNRSVEGDMTVEEFKEWLRLFDVDNDGRISREELRRAISSINVRFSGWKSGRGIRYADGDGDGYIDADEVDKLAEFARTSLGIRIVS</sequence>
<name>A0A8J5L4H8_ZINOF</name>
<dbReference type="InterPro" id="IPR018247">
    <property type="entry name" value="EF_Hand_1_Ca_BS"/>
</dbReference>
<dbReference type="GO" id="GO:0043226">
    <property type="term" value="C:organelle"/>
    <property type="evidence" value="ECO:0007669"/>
    <property type="project" value="UniProtKB-ARBA"/>
</dbReference>
<evidence type="ECO:0000259" key="3">
    <source>
        <dbReference type="PROSITE" id="PS50222"/>
    </source>
</evidence>
<dbReference type="AlphaFoldDB" id="A0A8J5L4H8"/>
<dbReference type="SMART" id="SM00054">
    <property type="entry name" value="EFh"/>
    <property type="match status" value="3"/>
</dbReference>
<evidence type="ECO:0000256" key="2">
    <source>
        <dbReference type="ARBA" id="ARBA00022837"/>
    </source>
</evidence>
<gene>
    <name evidence="4" type="ORF">ZIOFF_037967</name>
</gene>
<keyword evidence="5" id="KW-1185">Reference proteome</keyword>
<dbReference type="Pfam" id="PF13202">
    <property type="entry name" value="EF-hand_5"/>
    <property type="match status" value="2"/>
</dbReference>
<dbReference type="FunFam" id="1.10.238.10:FF:000178">
    <property type="entry name" value="Calmodulin-2 A"/>
    <property type="match status" value="1"/>
</dbReference>
<evidence type="ECO:0000313" key="4">
    <source>
        <dbReference type="EMBL" id="KAG6505602.1"/>
    </source>
</evidence>
<dbReference type="SUPFAM" id="SSF47473">
    <property type="entry name" value="EF-hand"/>
    <property type="match status" value="1"/>
</dbReference>
<proteinExistence type="predicted"/>
<organism evidence="4 5">
    <name type="scientific">Zingiber officinale</name>
    <name type="common">Ginger</name>
    <name type="synonym">Amomum zingiber</name>
    <dbReference type="NCBI Taxonomy" id="94328"/>
    <lineage>
        <taxon>Eukaryota</taxon>
        <taxon>Viridiplantae</taxon>
        <taxon>Streptophyta</taxon>
        <taxon>Embryophyta</taxon>
        <taxon>Tracheophyta</taxon>
        <taxon>Spermatophyta</taxon>
        <taxon>Magnoliopsida</taxon>
        <taxon>Liliopsida</taxon>
        <taxon>Zingiberales</taxon>
        <taxon>Zingiberaceae</taxon>
        <taxon>Zingiber</taxon>
    </lineage>
</organism>
<feature type="domain" description="EF-hand" evidence="3">
    <location>
        <begin position="107"/>
        <end position="142"/>
    </location>
</feature>
<reference evidence="4 5" key="1">
    <citation type="submission" date="2020-08" db="EMBL/GenBank/DDBJ databases">
        <title>Plant Genome Project.</title>
        <authorList>
            <person name="Zhang R.-G."/>
        </authorList>
    </citation>
    <scope>NUCLEOTIDE SEQUENCE [LARGE SCALE GENOMIC DNA]</scope>
    <source>
        <tissue evidence="4">Rhizome</tissue>
    </source>
</reference>